<keyword evidence="3" id="KW-0804">Transcription</keyword>
<keyword evidence="4" id="KW-0539">Nucleus</keyword>
<dbReference type="InterPro" id="IPR001138">
    <property type="entry name" value="Zn2Cys6_DnaBD"/>
</dbReference>
<dbReference type="STRING" id="1182545.A0A072PFX9"/>
<keyword evidence="1" id="KW-0805">Transcription regulation</keyword>
<dbReference type="InterPro" id="IPR036864">
    <property type="entry name" value="Zn2-C6_fun-type_DNA-bd_sf"/>
</dbReference>
<dbReference type="SUPFAM" id="SSF57701">
    <property type="entry name" value="Zn2/Cys6 DNA-binding domain"/>
    <property type="match status" value="1"/>
</dbReference>
<dbReference type="GeneID" id="25284530"/>
<evidence type="ECO:0000256" key="1">
    <source>
        <dbReference type="ARBA" id="ARBA00023015"/>
    </source>
</evidence>
<dbReference type="PROSITE" id="PS00463">
    <property type="entry name" value="ZN2_CY6_FUNGAL_1"/>
    <property type="match status" value="1"/>
</dbReference>
<dbReference type="EMBL" id="AMGV01000010">
    <property type="protein sequence ID" value="KEF54455.1"/>
    <property type="molecule type" value="Genomic_DNA"/>
</dbReference>
<dbReference type="AlphaFoldDB" id="A0A072PFX9"/>
<evidence type="ECO:0000259" key="6">
    <source>
        <dbReference type="PROSITE" id="PS50048"/>
    </source>
</evidence>
<dbReference type="HOGENOM" id="CLU_024655_0_0_1"/>
<organism evidence="7 8">
    <name type="scientific">Exophiala aquamarina CBS 119918</name>
    <dbReference type="NCBI Taxonomy" id="1182545"/>
    <lineage>
        <taxon>Eukaryota</taxon>
        <taxon>Fungi</taxon>
        <taxon>Dikarya</taxon>
        <taxon>Ascomycota</taxon>
        <taxon>Pezizomycotina</taxon>
        <taxon>Eurotiomycetes</taxon>
        <taxon>Chaetothyriomycetidae</taxon>
        <taxon>Chaetothyriales</taxon>
        <taxon>Herpotrichiellaceae</taxon>
        <taxon>Exophiala</taxon>
    </lineage>
</organism>
<evidence type="ECO:0000313" key="7">
    <source>
        <dbReference type="EMBL" id="KEF54455.1"/>
    </source>
</evidence>
<evidence type="ECO:0000256" key="2">
    <source>
        <dbReference type="ARBA" id="ARBA00023125"/>
    </source>
</evidence>
<dbReference type="PANTHER" id="PTHR31069">
    <property type="entry name" value="OLEATE-ACTIVATED TRANSCRIPTION FACTOR 1-RELATED"/>
    <property type="match status" value="1"/>
</dbReference>
<keyword evidence="8" id="KW-1185">Reference proteome</keyword>
<dbReference type="OrthoDB" id="4160768at2759"/>
<evidence type="ECO:0000313" key="8">
    <source>
        <dbReference type="Proteomes" id="UP000027920"/>
    </source>
</evidence>
<dbReference type="GO" id="GO:0003677">
    <property type="term" value="F:DNA binding"/>
    <property type="evidence" value="ECO:0007669"/>
    <property type="project" value="UniProtKB-KW"/>
</dbReference>
<evidence type="ECO:0000256" key="5">
    <source>
        <dbReference type="SAM" id="MobiDB-lite"/>
    </source>
</evidence>
<keyword evidence="2" id="KW-0238">DNA-binding</keyword>
<sequence length="441" mass="50098">MPGTFRQKACIACAASKRRCDKQLPECRRCSDRDEDCVYPQRKRRVRPSSAPDNGRENLLSPDNNDERRLARDNSVQALSGVGLDYGLWEPVASNNTNVSVPESVTEYPQISPPDSTVLPVGANLRPSCTPLNVVLPWFLQEETWAMQRVSHEQDRVADIDLQSFIDVVEGMLKSWVENGYNGFIHRRLYQSVMPTCVQDAFTTYTAYIKCTPAVKETILQITDERLSTIVHQYPPNTGDTQGILNHLARVQALFIYEFIGLFGGSPRLRISAEQQLPTLRSWTAQMWETVRRYKGDDATMYHQGLQWTENDFDIEYKASSELWKVWLLTESVRRTQIIINAVSNSYETMTRGWAECTGAVMITARRGLWEAESAVQWSKLSSKKSPLLVPSVQPGILISQYAAEEFDDFVKIFWTLILGPDKVQCWVDKSNHSSSKLQAA</sequence>
<protein>
    <recommendedName>
        <fullName evidence="6">Zn(2)-C6 fungal-type domain-containing protein</fullName>
    </recommendedName>
</protein>
<dbReference type="GO" id="GO:0000981">
    <property type="term" value="F:DNA-binding transcription factor activity, RNA polymerase II-specific"/>
    <property type="evidence" value="ECO:0007669"/>
    <property type="project" value="InterPro"/>
</dbReference>
<dbReference type="GO" id="GO:0008270">
    <property type="term" value="F:zinc ion binding"/>
    <property type="evidence" value="ECO:0007669"/>
    <property type="project" value="InterPro"/>
</dbReference>
<feature type="domain" description="Zn(2)-C6 fungal-type" evidence="6">
    <location>
        <begin position="9"/>
        <end position="39"/>
    </location>
</feature>
<reference evidence="7 8" key="1">
    <citation type="submission" date="2013-03" db="EMBL/GenBank/DDBJ databases">
        <title>The Genome Sequence of Exophiala aquamarina CBS 119918.</title>
        <authorList>
            <consortium name="The Broad Institute Genomics Platform"/>
            <person name="Cuomo C."/>
            <person name="de Hoog S."/>
            <person name="Gorbushina A."/>
            <person name="Walker B."/>
            <person name="Young S.K."/>
            <person name="Zeng Q."/>
            <person name="Gargeya S."/>
            <person name="Fitzgerald M."/>
            <person name="Haas B."/>
            <person name="Abouelleil A."/>
            <person name="Allen A.W."/>
            <person name="Alvarado L."/>
            <person name="Arachchi H.M."/>
            <person name="Berlin A.M."/>
            <person name="Chapman S.B."/>
            <person name="Gainer-Dewar J."/>
            <person name="Goldberg J."/>
            <person name="Griggs A."/>
            <person name="Gujja S."/>
            <person name="Hansen M."/>
            <person name="Howarth C."/>
            <person name="Imamovic A."/>
            <person name="Ireland A."/>
            <person name="Larimer J."/>
            <person name="McCowan C."/>
            <person name="Murphy C."/>
            <person name="Pearson M."/>
            <person name="Poon T.W."/>
            <person name="Priest M."/>
            <person name="Roberts A."/>
            <person name="Saif S."/>
            <person name="Shea T."/>
            <person name="Sisk P."/>
            <person name="Sykes S."/>
            <person name="Wortman J."/>
            <person name="Nusbaum C."/>
            <person name="Birren B."/>
        </authorList>
    </citation>
    <scope>NUCLEOTIDE SEQUENCE [LARGE SCALE GENOMIC DNA]</scope>
    <source>
        <strain evidence="7 8">CBS 119918</strain>
    </source>
</reference>
<feature type="region of interest" description="Disordered" evidence="5">
    <location>
        <begin position="42"/>
        <end position="67"/>
    </location>
</feature>
<dbReference type="PROSITE" id="PS50048">
    <property type="entry name" value="ZN2_CY6_FUNGAL_2"/>
    <property type="match status" value="1"/>
</dbReference>
<dbReference type="RefSeq" id="XP_013257045.1">
    <property type="nucleotide sequence ID" value="XM_013401591.1"/>
</dbReference>
<dbReference type="InterPro" id="IPR050675">
    <property type="entry name" value="OAF3"/>
</dbReference>
<dbReference type="Pfam" id="PF00172">
    <property type="entry name" value="Zn_clus"/>
    <property type="match status" value="1"/>
</dbReference>
<dbReference type="CDD" id="cd00067">
    <property type="entry name" value="GAL4"/>
    <property type="match status" value="1"/>
</dbReference>
<dbReference type="Proteomes" id="UP000027920">
    <property type="component" value="Unassembled WGS sequence"/>
</dbReference>
<dbReference type="SMART" id="SM00066">
    <property type="entry name" value="GAL4"/>
    <property type="match status" value="1"/>
</dbReference>
<name>A0A072PFX9_9EURO</name>
<comment type="caution">
    <text evidence="7">The sequence shown here is derived from an EMBL/GenBank/DDBJ whole genome shotgun (WGS) entry which is preliminary data.</text>
</comment>
<evidence type="ECO:0000256" key="4">
    <source>
        <dbReference type="ARBA" id="ARBA00023242"/>
    </source>
</evidence>
<proteinExistence type="predicted"/>
<dbReference type="VEuPathDB" id="FungiDB:A1O9_09622"/>
<accession>A0A072PFX9</accession>
<evidence type="ECO:0000256" key="3">
    <source>
        <dbReference type="ARBA" id="ARBA00023163"/>
    </source>
</evidence>
<gene>
    <name evidence="7" type="ORF">A1O9_09622</name>
</gene>
<dbReference type="PANTHER" id="PTHR31069:SF32">
    <property type="entry name" value="ARGININE METABOLISM REGULATION PROTEIN II"/>
    <property type="match status" value="1"/>
</dbReference>
<dbReference type="Gene3D" id="4.10.240.10">
    <property type="entry name" value="Zn(2)-C6 fungal-type DNA-binding domain"/>
    <property type="match status" value="1"/>
</dbReference>